<proteinExistence type="predicted"/>
<feature type="transmembrane region" description="Helical" evidence="2">
    <location>
        <begin position="74"/>
        <end position="97"/>
    </location>
</feature>
<keyword evidence="4" id="KW-1185">Reference proteome</keyword>
<feature type="region of interest" description="Disordered" evidence="1">
    <location>
        <begin position="149"/>
        <end position="209"/>
    </location>
</feature>
<feature type="compositionally biased region" description="Basic and acidic residues" evidence="1">
    <location>
        <begin position="398"/>
        <end position="410"/>
    </location>
</feature>
<sequence>MFAGVKAAVVRVPTVVKAGVVGAALGAAAVPVGKGLVSRGSSGSKGRYMIADNRQSSDEVDGEPVVEDREEGGMTAFGIIALIIGLGIIGLLGYWLLRYWCEIRPIQKRLKHDAENPLLRQDENENVVAGKTKELEAVPLVAYSRRTVAGDCNDDDDDERAQDISPPESVGDFRRGHSNRSTNGSRCSDGGSDRGSVGGGDQDRSSPSVLYPSISAVKKIDEPDHSDDDFLYATSARIKTPNYVDEFVGFERVNDSVQKARIDAAVENFESQVAADVPAVQPGKPTVSNVLGWNIEDGGRTSKTCLIPTMSCDSEPVVMSSTPLMSSAFPVVNVVPVDTSNNPSEDAGKEAEKEKCAKEAEADPQTPKEEDEISADISEKDMIVDIDADAEGEEEEEQERKDPEGQERHSPLATEKLSGDNLETVRQMSSTLDKLDESVSTIENIVVDGKQCVVDVGDDAEHDSSTDSGDYDPVMHDTATLKVVKKPEPTETSI</sequence>
<feature type="region of interest" description="Disordered" evidence="1">
    <location>
        <begin position="337"/>
        <end position="422"/>
    </location>
</feature>
<reference evidence="3" key="1">
    <citation type="submission" date="2020-11" db="EMBL/GenBank/DDBJ databases">
        <authorList>
            <person name="Tran Van P."/>
        </authorList>
    </citation>
    <scope>NUCLEOTIDE SEQUENCE</scope>
</reference>
<feature type="compositionally biased region" description="Acidic residues" evidence="1">
    <location>
        <begin position="384"/>
        <end position="397"/>
    </location>
</feature>
<dbReference type="AlphaFoldDB" id="A0A7R9BSD7"/>
<name>A0A7R9BSD7_9CRUS</name>
<protein>
    <submittedName>
        <fullName evidence="3">Uncharacterized protein</fullName>
    </submittedName>
</protein>
<dbReference type="EMBL" id="CAJPEX010001734">
    <property type="protein sequence ID" value="CAG0919817.1"/>
    <property type="molecule type" value="Genomic_DNA"/>
</dbReference>
<evidence type="ECO:0000256" key="1">
    <source>
        <dbReference type="SAM" id="MobiDB-lite"/>
    </source>
</evidence>
<dbReference type="EMBL" id="OA883771">
    <property type="protein sequence ID" value="CAD7279665.1"/>
    <property type="molecule type" value="Genomic_DNA"/>
</dbReference>
<organism evidence="3">
    <name type="scientific">Notodromas monacha</name>
    <dbReference type="NCBI Taxonomy" id="399045"/>
    <lineage>
        <taxon>Eukaryota</taxon>
        <taxon>Metazoa</taxon>
        <taxon>Ecdysozoa</taxon>
        <taxon>Arthropoda</taxon>
        <taxon>Crustacea</taxon>
        <taxon>Oligostraca</taxon>
        <taxon>Ostracoda</taxon>
        <taxon>Podocopa</taxon>
        <taxon>Podocopida</taxon>
        <taxon>Cypridocopina</taxon>
        <taxon>Cypridoidea</taxon>
        <taxon>Cyprididae</taxon>
        <taxon>Notodromas</taxon>
    </lineage>
</organism>
<dbReference type="Proteomes" id="UP000678499">
    <property type="component" value="Unassembled WGS sequence"/>
</dbReference>
<accession>A0A7R9BSD7</accession>
<keyword evidence="2" id="KW-1133">Transmembrane helix</keyword>
<evidence type="ECO:0000313" key="3">
    <source>
        <dbReference type="EMBL" id="CAD7279665.1"/>
    </source>
</evidence>
<feature type="compositionally biased region" description="Basic and acidic residues" evidence="1">
    <location>
        <begin position="346"/>
        <end position="361"/>
    </location>
</feature>
<keyword evidence="2" id="KW-0812">Transmembrane</keyword>
<keyword evidence="2" id="KW-0472">Membrane</keyword>
<evidence type="ECO:0000256" key="2">
    <source>
        <dbReference type="SAM" id="Phobius"/>
    </source>
</evidence>
<gene>
    <name evidence="3" type="ORF">NMOB1V02_LOCUS7333</name>
</gene>
<evidence type="ECO:0000313" key="4">
    <source>
        <dbReference type="Proteomes" id="UP000678499"/>
    </source>
</evidence>